<keyword evidence="4" id="KW-1185">Reference proteome</keyword>
<feature type="transmembrane region" description="Helical" evidence="2">
    <location>
        <begin position="731"/>
        <end position="751"/>
    </location>
</feature>
<keyword evidence="2" id="KW-0812">Transmembrane</keyword>
<reference evidence="3" key="1">
    <citation type="submission" date="2023-08" db="EMBL/GenBank/DDBJ databases">
        <authorList>
            <person name="Chen Y."/>
            <person name="Shah S."/>
            <person name="Dougan E. K."/>
            <person name="Thang M."/>
            <person name="Chan C."/>
        </authorList>
    </citation>
    <scope>NUCLEOTIDE SEQUENCE</scope>
</reference>
<feature type="compositionally biased region" description="Low complexity" evidence="1">
    <location>
        <begin position="338"/>
        <end position="349"/>
    </location>
</feature>
<evidence type="ECO:0000313" key="4">
    <source>
        <dbReference type="Proteomes" id="UP001178507"/>
    </source>
</evidence>
<dbReference type="Proteomes" id="UP001178507">
    <property type="component" value="Unassembled WGS sequence"/>
</dbReference>
<accession>A0AA36JLT7</accession>
<feature type="compositionally biased region" description="Basic residues" evidence="1">
    <location>
        <begin position="240"/>
        <end position="250"/>
    </location>
</feature>
<feature type="transmembrane region" description="Helical" evidence="2">
    <location>
        <begin position="704"/>
        <end position="725"/>
    </location>
</feature>
<organism evidence="3 4">
    <name type="scientific">Effrenium voratum</name>
    <dbReference type="NCBI Taxonomy" id="2562239"/>
    <lineage>
        <taxon>Eukaryota</taxon>
        <taxon>Sar</taxon>
        <taxon>Alveolata</taxon>
        <taxon>Dinophyceae</taxon>
        <taxon>Suessiales</taxon>
        <taxon>Symbiodiniaceae</taxon>
        <taxon>Effrenium</taxon>
    </lineage>
</organism>
<protein>
    <submittedName>
        <fullName evidence="3">Uncharacterized protein</fullName>
    </submittedName>
</protein>
<name>A0AA36JLT7_9DINO</name>
<comment type="caution">
    <text evidence="3">The sequence shown here is derived from an EMBL/GenBank/DDBJ whole genome shotgun (WGS) entry which is preliminary data.</text>
</comment>
<feature type="region of interest" description="Disordered" evidence="1">
    <location>
        <begin position="189"/>
        <end position="258"/>
    </location>
</feature>
<dbReference type="EMBL" id="CAUJNA010003694">
    <property type="protein sequence ID" value="CAJ1407850.1"/>
    <property type="molecule type" value="Genomic_DNA"/>
</dbReference>
<dbReference type="AlphaFoldDB" id="A0AA36JLT7"/>
<sequence>MSHGPVGWLPLQRQRCLRAFRGRGGARPRGERQRAQSGCSTCASFPRSGQGERQRAQSGCSTCASFPRSGQGERQRAQSGCSTCASFPRSGQGERQRAQSGCSTCASFPRSGRGPFGRGPRCQRCAWRGQRRLHRVSGRAPSGAEPRATRAGGSGGTRRPPLAAVRPSATGTAGATALRRALRAALAAGAAPRGDFSKSTSDAGDSPNPNPPEGNLERSSLHQLGPADEASPDAGDRSRTPSRSRSRSPLRKSLEAAQRRLEAKQMLEQTQAQAKRAECSELQKQLAGQLAELAATQARDEAERKRRRRIEELTQVEKEAEAERLARAERHEREALREASLASEPSDSSRPPPLSPEGQEEAFSWLQDDQLVCLKSMQPAALQRLADDVHKKLMRRAGAEGVYRAMELFSETFKLASESTRRTVFFALNELCRPLRKEPVSRYSKLVRHACWTFLKNITAVDMSAKERQFLTRFLRQHSSTRDEPSFIWRAAGDHSAETKDWQQRLARWEAAVMGRQSLLEVQDQMSTYQLQQMTGDGLVLAMVRTRDQTLETNQREELAQEVLQLVLVFLLHIASLFLQFGLTYHLYITTVDGLAAPFDEGVGAYMQVIQQAVEQDPPHALSKDNDVQKDALDLCVKQHAMGYVHLMVLSLWAARMVAEISELLNRLTILSLIADPTNEPLARAFLQEREDGRMLIAYMGRRMKVAVITLCILPKLGCTIFLMWTGGKLFMLTYTMGSLIIPLLTLTYILQIPSILFTGFSSFKFKDQCPAGSRSKASEILRRLFATF</sequence>
<evidence type="ECO:0000256" key="2">
    <source>
        <dbReference type="SAM" id="Phobius"/>
    </source>
</evidence>
<gene>
    <name evidence="3" type="ORF">EVOR1521_LOCUS29452</name>
</gene>
<evidence type="ECO:0000313" key="3">
    <source>
        <dbReference type="EMBL" id="CAJ1407850.1"/>
    </source>
</evidence>
<keyword evidence="2" id="KW-0472">Membrane</keyword>
<keyword evidence="2" id="KW-1133">Transmembrane helix</keyword>
<feature type="region of interest" description="Disordered" evidence="1">
    <location>
        <begin position="86"/>
        <end position="171"/>
    </location>
</feature>
<feature type="region of interest" description="Disordered" evidence="1">
    <location>
        <begin position="318"/>
        <end position="361"/>
    </location>
</feature>
<evidence type="ECO:0000256" key="1">
    <source>
        <dbReference type="SAM" id="MobiDB-lite"/>
    </source>
</evidence>
<feature type="compositionally biased region" description="Basic and acidic residues" evidence="1">
    <location>
        <begin position="318"/>
        <end position="337"/>
    </location>
</feature>
<proteinExistence type="predicted"/>
<feature type="transmembrane region" description="Helical" evidence="2">
    <location>
        <begin position="563"/>
        <end position="583"/>
    </location>
</feature>